<protein>
    <submittedName>
        <fullName evidence="1">Uncharacterized protein</fullName>
    </submittedName>
</protein>
<reference evidence="1 2" key="1">
    <citation type="submission" date="2018-11" db="EMBL/GenBank/DDBJ databases">
        <title>Complete genome sequence of Paenibacillus baekrokdamisoli strain KCTC 33723.</title>
        <authorList>
            <person name="Kang S.W."/>
            <person name="Lee K.C."/>
            <person name="Kim K.K."/>
            <person name="Kim J.S."/>
            <person name="Kim D.S."/>
            <person name="Ko S.H."/>
            <person name="Yang S.H."/>
            <person name="Lee J.S."/>
        </authorList>
    </citation>
    <scope>NUCLEOTIDE SEQUENCE [LARGE SCALE GENOMIC DNA]</scope>
    <source>
        <strain evidence="1 2">KCTC 33723</strain>
    </source>
</reference>
<dbReference type="SUPFAM" id="SSF55729">
    <property type="entry name" value="Acyl-CoA N-acyltransferases (Nat)"/>
    <property type="match status" value="1"/>
</dbReference>
<keyword evidence="2" id="KW-1185">Reference proteome</keyword>
<dbReference type="Proteomes" id="UP000275368">
    <property type="component" value="Chromosome"/>
</dbReference>
<dbReference type="RefSeq" id="WP_125655999.1">
    <property type="nucleotide sequence ID" value="NZ_AP019308.1"/>
</dbReference>
<dbReference type="InterPro" id="IPR016181">
    <property type="entry name" value="Acyl_CoA_acyltransferase"/>
</dbReference>
<dbReference type="PROSITE" id="PS51186">
    <property type="entry name" value="GNAT"/>
    <property type="match status" value="1"/>
</dbReference>
<organism evidence="1 2">
    <name type="scientific">Paenibacillus baekrokdamisoli</name>
    <dbReference type="NCBI Taxonomy" id="1712516"/>
    <lineage>
        <taxon>Bacteria</taxon>
        <taxon>Bacillati</taxon>
        <taxon>Bacillota</taxon>
        <taxon>Bacilli</taxon>
        <taxon>Bacillales</taxon>
        <taxon>Paenibacillaceae</taxon>
        <taxon>Paenibacillus</taxon>
    </lineage>
</organism>
<dbReference type="KEGG" id="pbk:Back11_20430"/>
<dbReference type="Gene3D" id="3.40.630.30">
    <property type="match status" value="1"/>
</dbReference>
<dbReference type="GO" id="GO:0016747">
    <property type="term" value="F:acyltransferase activity, transferring groups other than amino-acyl groups"/>
    <property type="evidence" value="ECO:0007669"/>
    <property type="project" value="InterPro"/>
</dbReference>
<sequence>MLPLINMQINLIQEDGCRVMNIERTREGNALILYTTSQGCDIFARIVYPSGVATRRYLNDLAMFVQKKPHDNAYKLLYIRILGDKMNCGYGTLMMNQLLARAKQNKIDYIEGHMQDATSQEHDARLRHFYTKFGFTIDADRQILWRPEEYCHFY</sequence>
<gene>
    <name evidence="1" type="ORF">Back11_20430</name>
</gene>
<evidence type="ECO:0000313" key="2">
    <source>
        <dbReference type="Proteomes" id="UP000275368"/>
    </source>
</evidence>
<accession>A0A3G9J9Z0</accession>
<dbReference type="AlphaFoldDB" id="A0A3G9J9Z0"/>
<evidence type="ECO:0000313" key="1">
    <source>
        <dbReference type="EMBL" id="BBH20698.1"/>
    </source>
</evidence>
<dbReference type="InterPro" id="IPR000182">
    <property type="entry name" value="GNAT_dom"/>
</dbReference>
<proteinExistence type="predicted"/>
<name>A0A3G9J9Z0_9BACL</name>
<dbReference type="EMBL" id="AP019308">
    <property type="protein sequence ID" value="BBH20698.1"/>
    <property type="molecule type" value="Genomic_DNA"/>
</dbReference>
<dbReference type="OrthoDB" id="2233009at2"/>